<dbReference type="PANTHER" id="PTHR45663">
    <property type="entry name" value="GEO12009P1"/>
    <property type="match status" value="1"/>
</dbReference>
<dbReference type="PROSITE" id="PS51352">
    <property type="entry name" value="THIOREDOXIN_2"/>
    <property type="match status" value="1"/>
</dbReference>
<dbReference type="InterPro" id="IPR011990">
    <property type="entry name" value="TPR-like_helical_dom_sf"/>
</dbReference>
<dbReference type="AlphaFoldDB" id="A0A346Y3K6"/>
<dbReference type="Gene3D" id="1.25.40.10">
    <property type="entry name" value="Tetratricopeptide repeat domain"/>
    <property type="match status" value="1"/>
</dbReference>
<dbReference type="PANTHER" id="PTHR45663:SF11">
    <property type="entry name" value="GEO12009P1"/>
    <property type="match status" value="1"/>
</dbReference>
<dbReference type="InterPro" id="IPR017937">
    <property type="entry name" value="Thioredoxin_CS"/>
</dbReference>
<feature type="domain" description="Thioredoxin" evidence="6">
    <location>
        <begin position="1"/>
        <end position="107"/>
    </location>
</feature>
<gene>
    <name evidence="7" type="ORF">DVS28_a4388</name>
</gene>
<evidence type="ECO:0000259" key="6">
    <source>
        <dbReference type="PROSITE" id="PS51352"/>
    </source>
</evidence>
<dbReference type="GO" id="GO:0006950">
    <property type="term" value="P:response to stress"/>
    <property type="evidence" value="ECO:0007669"/>
    <property type="project" value="UniProtKB-ARBA"/>
</dbReference>
<evidence type="ECO:0000256" key="4">
    <source>
        <dbReference type="ARBA" id="ARBA00023157"/>
    </source>
</evidence>
<name>A0A346Y3K6_9ACTN</name>
<keyword evidence="2" id="KW-0813">Transport</keyword>
<keyword evidence="4" id="KW-1015">Disulfide bond</keyword>
<evidence type="ECO:0000256" key="2">
    <source>
        <dbReference type="ARBA" id="ARBA00022448"/>
    </source>
</evidence>
<proteinExistence type="inferred from homology"/>
<keyword evidence="3" id="KW-0249">Electron transport</keyword>
<evidence type="ECO:0000313" key="7">
    <source>
        <dbReference type="EMBL" id="AXV09053.1"/>
    </source>
</evidence>
<dbReference type="Gene3D" id="3.40.30.10">
    <property type="entry name" value="Glutaredoxin"/>
    <property type="match status" value="1"/>
</dbReference>
<dbReference type="Proteomes" id="UP000264006">
    <property type="component" value="Chromosome"/>
</dbReference>
<dbReference type="PROSITE" id="PS00194">
    <property type="entry name" value="THIOREDOXIN_1"/>
    <property type="match status" value="1"/>
</dbReference>
<evidence type="ECO:0000256" key="3">
    <source>
        <dbReference type="ARBA" id="ARBA00022982"/>
    </source>
</evidence>
<dbReference type="EMBL" id="CP031165">
    <property type="protein sequence ID" value="AXV09053.1"/>
    <property type="molecule type" value="Genomic_DNA"/>
</dbReference>
<dbReference type="GO" id="GO:0005737">
    <property type="term" value="C:cytoplasm"/>
    <property type="evidence" value="ECO:0007669"/>
    <property type="project" value="TreeGrafter"/>
</dbReference>
<protein>
    <submittedName>
        <fullName evidence="7">Thioredoxin</fullName>
    </submittedName>
</protein>
<evidence type="ECO:0000256" key="5">
    <source>
        <dbReference type="ARBA" id="ARBA00023284"/>
    </source>
</evidence>
<dbReference type="CDD" id="cd02947">
    <property type="entry name" value="TRX_family"/>
    <property type="match status" value="1"/>
</dbReference>
<dbReference type="InterPro" id="IPR036249">
    <property type="entry name" value="Thioredoxin-like_sf"/>
</dbReference>
<dbReference type="InterPro" id="IPR013766">
    <property type="entry name" value="Thioredoxin_domain"/>
</dbReference>
<dbReference type="KEGG" id="euz:DVS28_a4388"/>
<organism evidence="7 8">
    <name type="scientific">Euzebya pacifica</name>
    <dbReference type="NCBI Taxonomy" id="1608957"/>
    <lineage>
        <taxon>Bacteria</taxon>
        <taxon>Bacillati</taxon>
        <taxon>Actinomycetota</taxon>
        <taxon>Nitriliruptoria</taxon>
        <taxon>Euzebyales</taxon>
    </lineage>
</organism>
<comment type="similarity">
    <text evidence="1">Belongs to the thioredoxin family.</text>
</comment>
<dbReference type="SUPFAM" id="SSF52833">
    <property type="entry name" value="Thioredoxin-like"/>
    <property type="match status" value="1"/>
</dbReference>
<dbReference type="PRINTS" id="PR00421">
    <property type="entry name" value="THIOREDOXIN"/>
</dbReference>
<dbReference type="GO" id="GO:0015035">
    <property type="term" value="F:protein-disulfide reductase activity"/>
    <property type="evidence" value="ECO:0007669"/>
    <property type="project" value="TreeGrafter"/>
</dbReference>
<keyword evidence="8" id="KW-1185">Reference proteome</keyword>
<evidence type="ECO:0000256" key="1">
    <source>
        <dbReference type="ARBA" id="ARBA00008987"/>
    </source>
</evidence>
<dbReference type="Pfam" id="PF00085">
    <property type="entry name" value="Thioredoxin"/>
    <property type="match status" value="1"/>
</dbReference>
<dbReference type="Pfam" id="PF14561">
    <property type="entry name" value="TPR_20"/>
    <property type="match status" value="1"/>
</dbReference>
<reference evidence="7 8" key="1">
    <citation type="submission" date="2018-09" db="EMBL/GenBank/DDBJ databases">
        <title>Complete genome sequence of Euzebya sp. DY32-46 isolated from seawater of Pacific Ocean.</title>
        <authorList>
            <person name="Xu L."/>
            <person name="Wu Y.-H."/>
            <person name="Xu X.-W."/>
        </authorList>
    </citation>
    <scope>NUCLEOTIDE SEQUENCE [LARGE SCALE GENOMIC DNA]</scope>
    <source>
        <strain evidence="7 8">DY32-46</strain>
    </source>
</reference>
<accession>A0A346Y3K6</accession>
<evidence type="ECO:0000313" key="8">
    <source>
        <dbReference type="Proteomes" id="UP000264006"/>
    </source>
</evidence>
<keyword evidence="5" id="KW-0676">Redox-active center</keyword>
<sequence>MKDVQESEFVDVVVEGSKSRPVVVDFWAEWCGPCRQLSPLLEQMAEQHAGQVDVVKVNVDHAPRLAQQFGVQGIPAVKAFVDGKVAGEFTGLQPAPVVAQFFAGLGPSEADRLVIAAGTESDADRRRSLLEQAMELEVDHPAAALALAADTDDVEAARAVLARARPTPEVQQAIAALSLTATSEEVGNVEDLRRLVAQGDEEARVALGRALAAGGDHEDAIAVLLDGVRTPSTKDEARDALLEVFTVLGNDHPLVKQARPRLAAALF</sequence>